<dbReference type="Pfam" id="PF12229">
    <property type="entry name" value="PG_binding_4"/>
    <property type="match status" value="1"/>
</dbReference>
<dbReference type="Pfam" id="PF04294">
    <property type="entry name" value="VanW"/>
    <property type="match status" value="1"/>
</dbReference>
<evidence type="ECO:0000256" key="1">
    <source>
        <dbReference type="SAM" id="Phobius"/>
    </source>
</evidence>
<dbReference type="InterPro" id="IPR022029">
    <property type="entry name" value="YoaR-like_PG-bd"/>
</dbReference>
<evidence type="ECO:0000313" key="3">
    <source>
        <dbReference type="EMBL" id="QEZ67674.1"/>
    </source>
</evidence>
<dbReference type="InterPro" id="IPR052913">
    <property type="entry name" value="Glycopeptide_resist_protein"/>
</dbReference>
<feature type="transmembrane region" description="Helical" evidence="1">
    <location>
        <begin position="7"/>
        <end position="23"/>
    </location>
</feature>
<dbReference type="InterPro" id="IPR007391">
    <property type="entry name" value="Vancomycin_resist_VanW"/>
</dbReference>
<name>A0A5P3XBZ8_PARBF</name>
<reference evidence="3 4" key="1">
    <citation type="submission" date="2018-09" db="EMBL/GenBank/DDBJ databases">
        <title>A clostridial neurotoxin that targets Anopheles mosquitoes.</title>
        <authorList>
            <person name="Contreras E."/>
            <person name="Masuyer G."/>
            <person name="Qureshi N."/>
            <person name="Chawla S."/>
            <person name="Lim H.L."/>
            <person name="Chen J."/>
            <person name="Stenmark P."/>
            <person name="Gill S."/>
        </authorList>
    </citation>
    <scope>NUCLEOTIDE SEQUENCE [LARGE SCALE GENOMIC DNA]</scope>
    <source>
        <strain evidence="3 4">Cbm</strain>
    </source>
</reference>
<sequence>MKSKYQYLIIIIFISCLLLGIGINKSEIDTSSKIYKNIYVEDIDISYLTFKEALNLVESKYKEKPIKLIYGDKTYVINPSDINLKFNKDKAIKEAYFFTRNDDILVNLKRKSNLRFKDKYSIKLISTYDEVELSKLINDICKEIDIKEVNATIAINDDGSIKRTESKHGKKVDKIKLKESIYNMISNKNIKDLKIPVNTVNPKVTTENVNSINTVLGQFSTTFNYTTSRGNNINVAASSTSDKLIMPHKEFSYNNSTGARTWHNGYKTAKVIVGGKYVNGEGGGVCQVSTTIYNAALLSGMNISEVHNHTFVSKYAPAGRDAAVSYGYTDFKFENPLMHPVYIKNTVNKGVITSKIYGCDKDRERLYLITKSNYEEDKVKVDTYRVYLDEEGNIIREELINKNTYKKK</sequence>
<keyword evidence="1" id="KW-0472">Membrane</keyword>
<dbReference type="PANTHER" id="PTHR35788">
    <property type="entry name" value="EXPORTED PROTEIN-RELATED"/>
    <property type="match status" value="1"/>
</dbReference>
<dbReference type="RefSeq" id="WP_150885444.1">
    <property type="nucleotide sequence ID" value="NZ_CP032452.1"/>
</dbReference>
<accession>A0A5P3XBZ8</accession>
<dbReference type="PANTHER" id="PTHR35788:SF1">
    <property type="entry name" value="EXPORTED PROTEIN"/>
    <property type="match status" value="1"/>
</dbReference>
<dbReference type="EMBL" id="CP032452">
    <property type="protein sequence ID" value="QEZ67674.1"/>
    <property type="molecule type" value="Genomic_DNA"/>
</dbReference>
<proteinExistence type="predicted"/>
<dbReference type="AlphaFoldDB" id="A0A5P3XBZ8"/>
<keyword evidence="1" id="KW-0812">Transmembrane</keyword>
<feature type="domain" description="YoaR-like putative peptidoglycan binding" evidence="2">
    <location>
        <begin position="75"/>
        <end position="189"/>
    </location>
</feature>
<evidence type="ECO:0000259" key="2">
    <source>
        <dbReference type="Pfam" id="PF12229"/>
    </source>
</evidence>
<dbReference type="Proteomes" id="UP000326961">
    <property type="component" value="Chromosome"/>
</dbReference>
<keyword evidence="1" id="KW-1133">Transmembrane helix</keyword>
<dbReference type="PROSITE" id="PS51257">
    <property type="entry name" value="PROKAR_LIPOPROTEIN"/>
    <property type="match status" value="1"/>
</dbReference>
<evidence type="ECO:0000313" key="4">
    <source>
        <dbReference type="Proteomes" id="UP000326961"/>
    </source>
</evidence>
<organism evidence="3 4">
    <name type="scientific">Paraclostridium bifermentans</name>
    <name type="common">Clostridium bifermentans</name>
    <dbReference type="NCBI Taxonomy" id="1490"/>
    <lineage>
        <taxon>Bacteria</taxon>
        <taxon>Bacillati</taxon>
        <taxon>Bacillota</taxon>
        <taxon>Clostridia</taxon>
        <taxon>Peptostreptococcales</taxon>
        <taxon>Peptostreptococcaceae</taxon>
        <taxon>Paraclostridium</taxon>
    </lineage>
</organism>
<protein>
    <recommendedName>
        <fullName evidence="2">YoaR-like putative peptidoglycan binding domain-containing protein</fullName>
    </recommendedName>
</protein>
<gene>
    <name evidence="3" type="ORF">D4A35_01535</name>
</gene>